<evidence type="ECO:0000313" key="2">
    <source>
        <dbReference type="Proteomes" id="UP000256964"/>
    </source>
</evidence>
<reference evidence="1 2" key="1">
    <citation type="journal article" date="2018" name="Biotechnol. Biofuels">
        <title>Integrative visual omics of the white-rot fungus Polyporus brumalis exposes the biotechnological potential of its oxidative enzymes for delignifying raw plant biomass.</title>
        <authorList>
            <person name="Miyauchi S."/>
            <person name="Rancon A."/>
            <person name="Drula E."/>
            <person name="Hage H."/>
            <person name="Chaduli D."/>
            <person name="Favel A."/>
            <person name="Grisel S."/>
            <person name="Henrissat B."/>
            <person name="Herpoel-Gimbert I."/>
            <person name="Ruiz-Duenas F.J."/>
            <person name="Chevret D."/>
            <person name="Hainaut M."/>
            <person name="Lin J."/>
            <person name="Wang M."/>
            <person name="Pangilinan J."/>
            <person name="Lipzen A."/>
            <person name="Lesage-Meessen L."/>
            <person name="Navarro D."/>
            <person name="Riley R."/>
            <person name="Grigoriev I.V."/>
            <person name="Zhou S."/>
            <person name="Raouche S."/>
            <person name="Rosso M.N."/>
        </authorList>
    </citation>
    <scope>NUCLEOTIDE SEQUENCE [LARGE SCALE GENOMIC DNA]</scope>
    <source>
        <strain evidence="1 2">BRFM 1820</strain>
    </source>
</reference>
<protein>
    <recommendedName>
        <fullName evidence="3">Helicase C-terminal domain-containing protein</fullName>
    </recommendedName>
</protein>
<feature type="non-terminal residue" evidence="1">
    <location>
        <position position="52"/>
    </location>
</feature>
<dbReference type="Gene3D" id="3.40.50.300">
    <property type="entry name" value="P-loop containing nucleotide triphosphate hydrolases"/>
    <property type="match status" value="1"/>
</dbReference>
<organism evidence="1 2">
    <name type="scientific">Lentinus brumalis</name>
    <dbReference type="NCBI Taxonomy" id="2498619"/>
    <lineage>
        <taxon>Eukaryota</taxon>
        <taxon>Fungi</taxon>
        <taxon>Dikarya</taxon>
        <taxon>Basidiomycota</taxon>
        <taxon>Agaricomycotina</taxon>
        <taxon>Agaricomycetes</taxon>
        <taxon>Polyporales</taxon>
        <taxon>Polyporaceae</taxon>
        <taxon>Lentinus</taxon>
    </lineage>
</organism>
<gene>
    <name evidence="1" type="ORF">OH76DRAFT_1299110</name>
</gene>
<evidence type="ECO:0008006" key="3">
    <source>
        <dbReference type="Google" id="ProtNLM"/>
    </source>
</evidence>
<dbReference type="OrthoDB" id="10261556at2759"/>
<dbReference type="InterPro" id="IPR027417">
    <property type="entry name" value="P-loop_NTPase"/>
</dbReference>
<sequence>GLDIRDVKIIVQWKAPTDLNTVIQRFGRGARDPGLQAVVILIAEPNCFYEER</sequence>
<keyword evidence="2" id="KW-1185">Reference proteome</keyword>
<dbReference type="SUPFAM" id="SSF52540">
    <property type="entry name" value="P-loop containing nucleoside triphosphate hydrolases"/>
    <property type="match status" value="1"/>
</dbReference>
<proteinExistence type="predicted"/>
<feature type="non-terminal residue" evidence="1">
    <location>
        <position position="1"/>
    </location>
</feature>
<dbReference type="Proteomes" id="UP000256964">
    <property type="component" value="Unassembled WGS sequence"/>
</dbReference>
<dbReference type="EMBL" id="KZ857556">
    <property type="protein sequence ID" value="RDX40433.1"/>
    <property type="molecule type" value="Genomic_DNA"/>
</dbReference>
<evidence type="ECO:0000313" key="1">
    <source>
        <dbReference type="EMBL" id="RDX40433.1"/>
    </source>
</evidence>
<dbReference type="AlphaFoldDB" id="A0A371CJI2"/>
<accession>A0A371CJI2</accession>
<name>A0A371CJI2_9APHY</name>